<evidence type="ECO:0000313" key="3">
    <source>
        <dbReference type="Proteomes" id="UP000003828"/>
    </source>
</evidence>
<reference evidence="2 3" key="1">
    <citation type="submission" date="2011-12" db="EMBL/GenBank/DDBJ databases">
        <title>Whole genome shotgun sequence of Arthrobacter globiformis NBRC 12137.</title>
        <authorList>
            <person name="Miyazawa S."/>
            <person name="Hosoyama A."/>
            <person name="Tsuchikane K."/>
            <person name="Katsumata H."/>
            <person name="Yamazaki S."/>
            <person name="Fujita N."/>
        </authorList>
    </citation>
    <scope>NUCLEOTIDE SEQUENCE [LARGE SCALE GENOMIC DNA]</scope>
    <source>
        <strain evidence="2 3">NBRC 12137</strain>
    </source>
</reference>
<proteinExistence type="predicted"/>
<accession>H0QJC7</accession>
<protein>
    <recommendedName>
        <fullName evidence="4">Lipoprotein</fullName>
    </recommendedName>
</protein>
<dbReference type="AlphaFoldDB" id="H0QJC7"/>
<keyword evidence="1" id="KW-0732">Signal</keyword>
<gene>
    <name evidence="2" type="ORF">ARGLB_029_00040</name>
</gene>
<dbReference type="EMBL" id="BAEG01000029">
    <property type="protein sequence ID" value="GAB12928.1"/>
    <property type="molecule type" value="Genomic_DNA"/>
</dbReference>
<comment type="caution">
    <text evidence="2">The sequence shown here is derived from an EMBL/GenBank/DDBJ whole genome shotgun (WGS) entry which is preliminary data.</text>
</comment>
<name>H0QJC7_ARTG1</name>
<dbReference type="PROSITE" id="PS51257">
    <property type="entry name" value="PROKAR_LIPOPROTEIN"/>
    <property type="match status" value="1"/>
</dbReference>
<evidence type="ECO:0000313" key="2">
    <source>
        <dbReference type="EMBL" id="GAB12928.1"/>
    </source>
</evidence>
<evidence type="ECO:0000256" key="1">
    <source>
        <dbReference type="SAM" id="SignalP"/>
    </source>
</evidence>
<organism evidence="2 3">
    <name type="scientific">Arthrobacter globiformis (strain ATCC 8010 / DSM 20124 / JCM 1332 / NBRC 12137 / NCIMB 8907 / NRRL B-2979 / 168)</name>
    <dbReference type="NCBI Taxonomy" id="1077972"/>
    <lineage>
        <taxon>Bacteria</taxon>
        <taxon>Bacillati</taxon>
        <taxon>Actinomycetota</taxon>
        <taxon>Actinomycetes</taxon>
        <taxon>Micrococcales</taxon>
        <taxon>Micrococcaceae</taxon>
        <taxon>Arthrobacter</taxon>
    </lineage>
</organism>
<keyword evidence="3" id="KW-1185">Reference proteome</keyword>
<evidence type="ECO:0008006" key="4">
    <source>
        <dbReference type="Google" id="ProtNLM"/>
    </source>
</evidence>
<feature type="chain" id="PRO_5003536537" description="Lipoprotein" evidence="1">
    <location>
        <begin position="24"/>
        <end position="193"/>
    </location>
</feature>
<sequence>MGTVKVMAAVAALAAVLAGCAAADTVPPAAESTKAAITTATNMPPTAPPGVSAAIEGVKASAKNRGILPNNVWYEAVPNAVIAIIPPSPDADVQGFKADVAAISAAADGFTVGIRNALRSLDEAKAIQRRVDADTAFLRSKGINITATGITTNGDSVLVDVVGAEDIEAVKRQLIDRYGPSIDAQTAAGVASY</sequence>
<feature type="signal peptide" evidence="1">
    <location>
        <begin position="1"/>
        <end position="23"/>
    </location>
</feature>
<dbReference type="Proteomes" id="UP000003828">
    <property type="component" value="Unassembled WGS sequence"/>
</dbReference>